<dbReference type="PROSITE" id="PS00240">
    <property type="entry name" value="RECEPTOR_TYR_KIN_III"/>
    <property type="match status" value="1"/>
</dbReference>
<dbReference type="InterPro" id="IPR017441">
    <property type="entry name" value="Protein_kinase_ATP_BS"/>
</dbReference>
<evidence type="ECO:0000256" key="2">
    <source>
        <dbReference type="ARBA" id="ARBA00011902"/>
    </source>
</evidence>
<sequence length="549" mass="62852">MIPAVTEQVVKSNSNLTLICTYEYNTTIDKTSVNITWKLPDFITTYPEETNVDKRFRVSVDRNDTHLRSTMNLLKATPSDTGAFSCATQQGTQIEQYVYVFNVRQLVIIQTDIETEFVSIRIDPNLPIDYQTEFLPYDKRCEFPRNRLKLVGKLGEGCFGEVFKAEAVEIIKGESVTTVAVKTVRSQSKFQTKKLKETAAMDALISELKILNYLGSHLNVVNLLGACTKDIIKGELLVIIDYCRYGNLRCYLIKHRLKFVNLLDNWGNMTCGNELQDIYKSASYRNQIFIGNLQSEEAIDFQEPETIWKYGEDANVEDNKSVSTWDLIRWTLQIARGMEYLTSKKVLHGDLAARNVLLADHGIIKIADFGMSRKLYDYNCEIKGQELLPIKWMAVESLTDHIFSSQSDVWSYGILLWELFSLGRIPYPGRNGPILVKDIQNGHRMEKPEFSPNFFGEVMKNCWEADPKERPTFCDLEEKITDYIKLLVGHDYLDTNLMEVDPSKNVVNHSSTSSLVPPVTKTVLNKSPGGKRRLQFRNDSQEMNLIEMI</sequence>
<keyword evidence="8 18" id="KW-0067">ATP-binding</keyword>
<evidence type="ECO:0000256" key="6">
    <source>
        <dbReference type="ARBA" id="ARBA00022741"/>
    </source>
</evidence>
<dbReference type="SMART" id="SM00409">
    <property type="entry name" value="IG"/>
    <property type="match status" value="1"/>
</dbReference>
<dbReference type="InterPro" id="IPR050122">
    <property type="entry name" value="RTK"/>
</dbReference>
<feature type="binding site" evidence="18 20">
    <location>
        <position position="182"/>
    </location>
    <ligand>
        <name>ATP</name>
        <dbReference type="ChEBI" id="CHEBI:30616"/>
    </ligand>
</feature>
<dbReference type="Proteomes" id="UP000000305">
    <property type="component" value="Unassembled WGS sequence"/>
</dbReference>
<evidence type="ECO:0000256" key="4">
    <source>
        <dbReference type="ARBA" id="ARBA00022679"/>
    </source>
</evidence>
<dbReference type="PROSITE" id="PS50835">
    <property type="entry name" value="IG_LIKE"/>
    <property type="match status" value="1"/>
</dbReference>
<keyword evidence="7" id="KW-0418">Kinase</keyword>
<evidence type="ECO:0000256" key="15">
    <source>
        <dbReference type="ARBA" id="ARBA00023319"/>
    </source>
</evidence>
<evidence type="ECO:0000259" key="22">
    <source>
        <dbReference type="PROSITE" id="PS50835"/>
    </source>
</evidence>
<keyword evidence="14" id="KW-0325">Glycoprotein</keyword>
<keyword evidence="13" id="KW-0675">Receptor</keyword>
<evidence type="ECO:0000256" key="7">
    <source>
        <dbReference type="ARBA" id="ARBA00022777"/>
    </source>
</evidence>
<accession>E9H4U6</accession>
<dbReference type="InterPro" id="IPR011009">
    <property type="entry name" value="Kinase-like_dom_sf"/>
</dbReference>
<feature type="active site" description="Proton acceptor" evidence="17">
    <location>
        <position position="350"/>
    </location>
</feature>
<dbReference type="PhylomeDB" id="E9H4U6"/>
<dbReference type="SUPFAM" id="SSF56112">
    <property type="entry name" value="Protein kinase-like (PK-like)"/>
    <property type="match status" value="1"/>
</dbReference>
<evidence type="ECO:0000256" key="10">
    <source>
        <dbReference type="ARBA" id="ARBA00023136"/>
    </source>
</evidence>
<protein>
    <recommendedName>
        <fullName evidence="2">receptor protein-tyrosine kinase</fullName>
        <ecNumber evidence="2">2.7.10.1</ecNumber>
    </recommendedName>
</protein>
<dbReference type="InterPro" id="IPR001824">
    <property type="entry name" value="Tyr_kinase_rcpt_3_CS"/>
</dbReference>
<feature type="binding site" evidence="19">
    <location>
        <position position="355"/>
    </location>
    <ligand>
        <name>Mg(2+)</name>
        <dbReference type="ChEBI" id="CHEBI:18420"/>
    </ligand>
</feature>
<dbReference type="GO" id="GO:0007169">
    <property type="term" value="P:cell surface receptor protein tyrosine kinase signaling pathway"/>
    <property type="evidence" value="ECO:0000318"/>
    <property type="project" value="GO_Central"/>
</dbReference>
<dbReference type="Gene3D" id="3.30.200.20">
    <property type="entry name" value="Phosphorylase Kinase, domain 1"/>
    <property type="match status" value="1"/>
</dbReference>
<feature type="domain" description="Ig-like" evidence="22">
    <location>
        <begin position="3"/>
        <end position="99"/>
    </location>
</feature>
<dbReference type="Pfam" id="PF07714">
    <property type="entry name" value="PK_Tyr_Ser-Thr"/>
    <property type="match status" value="1"/>
</dbReference>
<dbReference type="STRING" id="6669.E9H4U6"/>
<dbReference type="OrthoDB" id="6349822at2759"/>
<feature type="binding site" evidence="19">
    <location>
        <position position="368"/>
    </location>
    <ligand>
        <name>Mg(2+)</name>
        <dbReference type="ChEBI" id="CHEBI:18420"/>
    </ligand>
</feature>
<dbReference type="PROSITE" id="PS50011">
    <property type="entry name" value="PROTEIN_KINASE_DOM"/>
    <property type="match status" value="1"/>
</dbReference>
<keyword evidence="5" id="KW-0812">Transmembrane</keyword>
<keyword evidence="12" id="KW-1015">Disulfide bond</keyword>
<dbReference type="GO" id="GO:0043410">
    <property type="term" value="P:positive regulation of MAPK cascade"/>
    <property type="evidence" value="ECO:0000318"/>
    <property type="project" value="GO_Central"/>
</dbReference>
<dbReference type="HOGENOM" id="CLU_000288_7_40_1"/>
<evidence type="ECO:0000256" key="18">
    <source>
        <dbReference type="PIRSR" id="PIRSR000615-2"/>
    </source>
</evidence>
<evidence type="ECO:0000256" key="3">
    <source>
        <dbReference type="ARBA" id="ARBA00022553"/>
    </source>
</evidence>
<evidence type="ECO:0000256" key="11">
    <source>
        <dbReference type="ARBA" id="ARBA00023137"/>
    </source>
</evidence>
<dbReference type="Gene3D" id="1.10.510.10">
    <property type="entry name" value="Transferase(Phosphotransferase) domain 1"/>
    <property type="match status" value="1"/>
</dbReference>
<dbReference type="PROSITE" id="PS00107">
    <property type="entry name" value="PROTEIN_KINASE_ATP"/>
    <property type="match status" value="1"/>
</dbReference>
<comment type="subcellular location">
    <subcellularLocation>
        <location evidence="1">Membrane</location>
        <topology evidence="1">Single-pass type I membrane protein</topology>
    </subcellularLocation>
</comment>
<reference evidence="23 24" key="1">
    <citation type="journal article" date="2011" name="Science">
        <title>The ecoresponsive genome of Daphnia pulex.</title>
        <authorList>
            <person name="Colbourne J.K."/>
            <person name="Pfrender M.E."/>
            <person name="Gilbert D."/>
            <person name="Thomas W.K."/>
            <person name="Tucker A."/>
            <person name="Oakley T.H."/>
            <person name="Tokishita S."/>
            <person name="Aerts A."/>
            <person name="Arnold G.J."/>
            <person name="Basu M.K."/>
            <person name="Bauer D.J."/>
            <person name="Caceres C.E."/>
            <person name="Carmel L."/>
            <person name="Casola C."/>
            <person name="Choi J.H."/>
            <person name="Detter J.C."/>
            <person name="Dong Q."/>
            <person name="Dusheyko S."/>
            <person name="Eads B.D."/>
            <person name="Frohlich T."/>
            <person name="Geiler-Samerotte K.A."/>
            <person name="Gerlach D."/>
            <person name="Hatcher P."/>
            <person name="Jogdeo S."/>
            <person name="Krijgsveld J."/>
            <person name="Kriventseva E.V."/>
            <person name="Kultz D."/>
            <person name="Laforsch C."/>
            <person name="Lindquist E."/>
            <person name="Lopez J."/>
            <person name="Manak J.R."/>
            <person name="Muller J."/>
            <person name="Pangilinan J."/>
            <person name="Patwardhan R.P."/>
            <person name="Pitluck S."/>
            <person name="Pritham E.J."/>
            <person name="Rechtsteiner A."/>
            <person name="Rho M."/>
            <person name="Rogozin I.B."/>
            <person name="Sakarya O."/>
            <person name="Salamov A."/>
            <person name="Schaack S."/>
            <person name="Shapiro H."/>
            <person name="Shiga Y."/>
            <person name="Skalitzky C."/>
            <person name="Smith Z."/>
            <person name="Souvorov A."/>
            <person name="Sung W."/>
            <person name="Tang Z."/>
            <person name="Tsuchiya D."/>
            <person name="Tu H."/>
            <person name="Vos H."/>
            <person name="Wang M."/>
            <person name="Wolf Y.I."/>
            <person name="Yamagata H."/>
            <person name="Yamada T."/>
            <person name="Ye Y."/>
            <person name="Shaw J.R."/>
            <person name="Andrews J."/>
            <person name="Crease T.J."/>
            <person name="Tang H."/>
            <person name="Lucas S.M."/>
            <person name="Robertson H.M."/>
            <person name="Bork P."/>
            <person name="Koonin E.V."/>
            <person name="Zdobnov E.M."/>
            <person name="Grigoriev I.V."/>
            <person name="Lynch M."/>
            <person name="Boore J.L."/>
        </authorList>
    </citation>
    <scope>NUCLEOTIDE SEQUENCE [LARGE SCALE GENOMIC DNA]</scope>
</reference>
<feature type="domain" description="Protein kinase" evidence="21">
    <location>
        <begin position="148"/>
        <end position="493"/>
    </location>
</feature>
<proteinExistence type="predicted"/>
<evidence type="ECO:0000256" key="1">
    <source>
        <dbReference type="ARBA" id="ARBA00004479"/>
    </source>
</evidence>
<evidence type="ECO:0000256" key="13">
    <source>
        <dbReference type="ARBA" id="ARBA00023170"/>
    </source>
</evidence>
<keyword evidence="11" id="KW-0829">Tyrosine-protein kinase</keyword>
<evidence type="ECO:0000256" key="12">
    <source>
        <dbReference type="ARBA" id="ARBA00023157"/>
    </source>
</evidence>
<dbReference type="InterPro" id="IPR000719">
    <property type="entry name" value="Prot_kinase_dom"/>
</dbReference>
<dbReference type="KEGG" id="dpx:DAPPUDRAFT_325477"/>
<keyword evidence="24" id="KW-1185">Reference proteome</keyword>
<evidence type="ECO:0000256" key="17">
    <source>
        <dbReference type="PIRSR" id="PIRSR000615-1"/>
    </source>
</evidence>
<dbReference type="GO" id="GO:0043235">
    <property type="term" value="C:receptor complex"/>
    <property type="evidence" value="ECO:0000318"/>
    <property type="project" value="GO_Central"/>
</dbReference>
<dbReference type="PIRSF" id="PIRSF000615">
    <property type="entry name" value="TyrPK_CSF1-R"/>
    <property type="match status" value="1"/>
</dbReference>
<gene>
    <name evidence="23" type="ORF">DAPPUDRAFT_325477</name>
</gene>
<comment type="catalytic activity">
    <reaction evidence="16">
        <text>L-tyrosyl-[protein] + ATP = O-phospho-L-tyrosyl-[protein] + ADP + H(+)</text>
        <dbReference type="Rhea" id="RHEA:10596"/>
        <dbReference type="Rhea" id="RHEA-COMP:10136"/>
        <dbReference type="Rhea" id="RHEA-COMP:20101"/>
        <dbReference type="ChEBI" id="CHEBI:15378"/>
        <dbReference type="ChEBI" id="CHEBI:30616"/>
        <dbReference type="ChEBI" id="CHEBI:46858"/>
        <dbReference type="ChEBI" id="CHEBI:61978"/>
        <dbReference type="ChEBI" id="CHEBI:456216"/>
        <dbReference type="EC" id="2.7.10.1"/>
    </reaction>
</comment>
<dbReference type="CDD" id="cd00192">
    <property type="entry name" value="PTKc"/>
    <property type="match status" value="1"/>
</dbReference>
<dbReference type="GO" id="GO:0005886">
    <property type="term" value="C:plasma membrane"/>
    <property type="evidence" value="ECO:0000318"/>
    <property type="project" value="GO_Central"/>
</dbReference>
<keyword evidence="19" id="KW-0479">Metal-binding</keyword>
<evidence type="ECO:0000256" key="14">
    <source>
        <dbReference type="ARBA" id="ARBA00023180"/>
    </source>
</evidence>
<keyword evidence="15" id="KW-0393">Immunoglobulin domain</keyword>
<dbReference type="InterPro" id="IPR008266">
    <property type="entry name" value="Tyr_kinase_AS"/>
</dbReference>
<evidence type="ECO:0000256" key="16">
    <source>
        <dbReference type="ARBA" id="ARBA00051243"/>
    </source>
</evidence>
<dbReference type="AlphaFoldDB" id="E9H4U6"/>
<dbReference type="InterPro" id="IPR036179">
    <property type="entry name" value="Ig-like_dom_sf"/>
</dbReference>
<dbReference type="InterPro" id="IPR003599">
    <property type="entry name" value="Ig_sub"/>
</dbReference>
<dbReference type="PANTHER" id="PTHR24416">
    <property type="entry name" value="TYROSINE-PROTEIN KINASE RECEPTOR"/>
    <property type="match status" value="1"/>
</dbReference>
<evidence type="ECO:0000256" key="20">
    <source>
        <dbReference type="PROSITE-ProRule" id="PRU10141"/>
    </source>
</evidence>
<dbReference type="InterPro" id="IPR001245">
    <property type="entry name" value="Ser-Thr/Tyr_kinase_cat_dom"/>
</dbReference>
<dbReference type="GO" id="GO:0046872">
    <property type="term" value="F:metal ion binding"/>
    <property type="evidence" value="ECO:0007669"/>
    <property type="project" value="UniProtKB-KW"/>
</dbReference>
<dbReference type="PROSITE" id="PS00109">
    <property type="entry name" value="PROTEIN_KINASE_TYR"/>
    <property type="match status" value="1"/>
</dbReference>
<keyword evidence="6 18" id="KW-0547">Nucleotide-binding</keyword>
<dbReference type="InterPro" id="IPR013783">
    <property type="entry name" value="Ig-like_fold"/>
</dbReference>
<dbReference type="InterPro" id="IPR007110">
    <property type="entry name" value="Ig-like_dom"/>
</dbReference>
<keyword evidence="3" id="KW-0597">Phosphoprotein</keyword>
<evidence type="ECO:0000256" key="19">
    <source>
        <dbReference type="PIRSR" id="PIRSR000615-3"/>
    </source>
</evidence>
<dbReference type="Gene3D" id="2.60.40.10">
    <property type="entry name" value="Immunoglobulins"/>
    <property type="match status" value="1"/>
</dbReference>
<evidence type="ECO:0000313" key="23">
    <source>
        <dbReference type="EMBL" id="EFX73293.1"/>
    </source>
</evidence>
<dbReference type="FunCoup" id="E9H4U6">
    <property type="interactions" value="4"/>
</dbReference>
<keyword evidence="19" id="KW-0460">Magnesium</keyword>
<dbReference type="GO" id="GO:0005524">
    <property type="term" value="F:ATP binding"/>
    <property type="evidence" value="ECO:0007669"/>
    <property type="project" value="UniProtKB-UniRule"/>
</dbReference>
<dbReference type="GO" id="GO:0004714">
    <property type="term" value="F:transmembrane receptor protein tyrosine kinase activity"/>
    <property type="evidence" value="ECO:0000318"/>
    <property type="project" value="GO_Central"/>
</dbReference>
<organism evidence="23 24">
    <name type="scientific">Daphnia pulex</name>
    <name type="common">Water flea</name>
    <dbReference type="NCBI Taxonomy" id="6669"/>
    <lineage>
        <taxon>Eukaryota</taxon>
        <taxon>Metazoa</taxon>
        <taxon>Ecdysozoa</taxon>
        <taxon>Arthropoda</taxon>
        <taxon>Crustacea</taxon>
        <taxon>Branchiopoda</taxon>
        <taxon>Diplostraca</taxon>
        <taxon>Cladocera</taxon>
        <taxon>Anomopoda</taxon>
        <taxon>Daphniidae</taxon>
        <taxon>Daphnia</taxon>
    </lineage>
</organism>
<keyword evidence="9" id="KW-1133">Transmembrane helix</keyword>
<dbReference type="PANTHER" id="PTHR24416:SF600">
    <property type="entry name" value="PDGF- AND VEGF-RECEPTOR RELATED, ISOFORM J"/>
    <property type="match status" value="1"/>
</dbReference>
<feature type="binding site" evidence="18">
    <location>
        <position position="354"/>
    </location>
    <ligand>
        <name>ATP</name>
        <dbReference type="ChEBI" id="CHEBI:30616"/>
    </ligand>
</feature>
<dbReference type="eggNOG" id="KOG0200">
    <property type="taxonomic scope" value="Eukaryota"/>
</dbReference>
<evidence type="ECO:0000256" key="8">
    <source>
        <dbReference type="ARBA" id="ARBA00022840"/>
    </source>
</evidence>
<keyword evidence="4" id="KW-0808">Transferase</keyword>
<dbReference type="InParanoid" id="E9H4U6"/>
<keyword evidence="10" id="KW-0472">Membrane</keyword>
<name>E9H4U6_DAPPU</name>
<dbReference type="EMBL" id="GL732592">
    <property type="protein sequence ID" value="EFX73293.1"/>
    <property type="molecule type" value="Genomic_DNA"/>
</dbReference>
<evidence type="ECO:0000313" key="24">
    <source>
        <dbReference type="Proteomes" id="UP000000305"/>
    </source>
</evidence>
<evidence type="ECO:0000256" key="9">
    <source>
        <dbReference type="ARBA" id="ARBA00022989"/>
    </source>
</evidence>
<evidence type="ECO:0000259" key="21">
    <source>
        <dbReference type="PROSITE" id="PS50011"/>
    </source>
</evidence>
<evidence type="ECO:0000256" key="5">
    <source>
        <dbReference type="ARBA" id="ARBA00022692"/>
    </source>
</evidence>
<dbReference type="FunFam" id="1.10.510.10:FF:000554">
    <property type="entry name" value="Predicted protein"/>
    <property type="match status" value="1"/>
</dbReference>
<dbReference type="EC" id="2.7.10.1" evidence="2"/>
<feature type="binding site" evidence="18">
    <location>
        <begin position="155"/>
        <end position="162"/>
    </location>
    <ligand>
        <name>ATP</name>
        <dbReference type="ChEBI" id="CHEBI:30616"/>
    </ligand>
</feature>
<dbReference type="FunFam" id="3.30.200.20:FF:001298">
    <property type="entry name" value="Uncharacterized protein"/>
    <property type="match status" value="1"/>
</dbReference>
<dbReference type="SUPFAM" id="SSF48726">
    <property type="entry name" value="Immunoglobulin"/>
    <property type="match status" value="1"/>
</dbReference>